<name>A0A1G8LUA9_9ACTN</name>
<dbReference type="EMBL" id="FNCN01000081">
    <property type="protein sequence ID" value="SDI59236.1"/>
    <property type="molecule type" value="Genomic_DNA"/>
</dbReference>
<accession>A0A1G8LUA9</accession>
<evidence type="ECO:0000313" key="1">
    <source>
        <dbReference type="EMBL" id="SDI59236.1"/>
    </source>
</evidence>
<reference evidence="1 2" key="1">
    <citation type="submission" date="2016-10" db="EMBL/GenBank/DDBJ databases">
        <authorList>
            <person name="de Groot N.N."/>
        </authorList>
    </citation>
    <scope>NUCLEOTIDE SEQUENCE [LARGE SCALE GENOMIC DNA]</scope>
    <source>
        <strain evidence="1 2">CPCC 201354</strain>
    </source>
</reference>
<gene>
    <name evidence="1" type="ORF">SAMN05421505_1812</name>
</gene>
<dbReference type="Proteomes" id="UP000198923">
    <property type="component" value="Unassembled WGS sequence"/>
</dbReference>
<dbReference type="AlphaFoldDB" id="A0A1G8LUA9"/>
<keyword evidence="2" id="KW-1185">Reference proteome</keyword>
<organism evidence="1 2">
    <name type="scientific">Sinosporangium album</name>
    <dbReference type="NCBI Taxonomy" id="504805"/>
    <lineage>
        <taxon>Bacteria</taxon>
        <taxon>Bacillati</taxon>
        <taxon>Actinomycetota</taxon>
        <taxon>Actinomycetes</taxon>
        <taxon>Streptosporangiales</taxon>
        <taxon>Streptosporangiaceae</taxon>
        <taxon>Sinosporangium</taxon>
    </lineage>
</organism>
<protein>
    <submittedName>
        <fullName evidence="1">Uncharacterized protein</fullName>
    </submittedName>
</protein>
<sequence>MSPHPPAVRRLARLLPAPVRRAGGRALAAVYSRSFPISPALDRVLTEEDERLAGEVRSLLTELTGPVRFAPITPSLLEEVREGLYRLDAGGPRG</sequence>
<evidence type="ECO:0000313" key="2">
    <source>
        <dbReference type="Proteomes" id="UP000198923"/>
    </source>
</evidence>
<proteinExistence type="predicted"/>